<feature type="transmembrane region" description="Helical" evidence="5">
    <location>
        <begin position="130"/>
        <end position="149"/>
    </location>
</feature>
<evidence type="ECO:0000256" key="5">
    <source>
        <dbReference type="SAM" id="Phobius"/>
    </source>
</evidence>
<dbReference type="PANTHER" id="PTHR11863">
    <property type="entry name" value="STEROL DESATURASE"/>
    <property type="match status" value="1"/>
</dbReference>
<sequence>MDLVLEALDTLVFDRMYASLFPKSLISSVPTGLARTLQIGNFSVPFIPESMRNYDFYGNPVYFPASKYIAESALSRDNIFRQLFSFWIIFWIFGTILYYGTATLSYHFVFDKKTFNHPKYLKNQMYLEKVQALTSMPIMSILTAPWFVAEIRGYSKMYMQVESKLYLILQFPLFIMFTDFGIYLIHRGLHHRLLYRALHKPHHKWIMPTPYASHAFHPVDGYMQSLPYHIFPFIFPLHKVAYIFMFTFINIWTVMIHDGEYMANDPVINGAACHTVHHLYFNYNYGQFTTLWDRIGMSYRKPDEEFFDKEKKMDQKTWGEQSRKMEKILVEEEGEDDRVYAVQEKKNI</sequence>
<comment type="subcellular location">
    <subcellularLocation>
        <location evidence="1">Membrane</location>
    </subcellularLocation>
</comment>
<feature type="transmembrane region" description="Helical" evidence="5">
    <location>
        <begin position="84"/>
        <end position="110"/>
    </location>
</feature>
<evidence type="ECO:0000256" key="3">
    <source>
        <dbReference type="ARBA" id="ARBA00022989"/>
    </source>
</evidence>
<keyword evidence="2 5" id="KW-0812">Transmembrane</keyword>
<dbReference type="Proteomes" id="UP000095009">
    <property type="component" value="Unassembled WGS sequence"/>
</dbReference>
<dbReference type="EMBL" id="KV454410">
    <property type="protein sequence ID" value="ODQ65378.1"/>
    <property type="molecule type" value="Genomic_DNA"/>
</dbReference>
<proteinExistence type="predicted"/>
<dbReference type="GO" id="GO:0005506">
    <property type="term" value="F:iron ion binding"/>
    <property type="evidence" value="ECO:0007669"/>
    <property type="project" value="InterPro"/>
</dbReference>
<feature type="transmembrane region" description="Helical" evidence="5">
    <location>
        <begin position="165"/>
        <end position="185"/>
    </location>
</feature>
<dbReference type="AlphaFoldDB" id="A0A1E3PJ47"/>
<evidence type="ECO:0000256" key="2">
    <source>
        <dbReference type="ARBA" id="ARBA00022692"/>
    </source>
</evidence>
<keyword evidence="3 5" id="KW-1133">Transmembrane helix</keyword>
<dbReference type="OrthoDB" id="6354873at2759"/>
<evidence type="ECO:0000313" key="7">
    <source>
        <dbReference type="EMBL" id="ODQ65378.1"/>
    </source>
</evidence>
<feature type="transmembrane region" description="Helical" evidence="5">
    <location>
        <begin position="230"/>
        <end position="252"/>
    </location>
</feature>
<keyword evidence="8" id="KW-1185">Reference proteome</keyword>
<dbReference type="GO" id="GO:0016020">
    <property type="term" value="C:membrane"/>
    <property type="evidence" value="ECO:0007669"/>
    <property type="project" value="UniProtKB-SubCell"/>
</dbReference>
<organism evidence="7 8">
    <name type="scientific">Nadsonia fulvescens var. elongata DSM 6958</name>
    <dbReference type="NCBI Taxonomy" id="857566"/>
    <lineage>
        <taxon>Eukaryota</taxon>
        <taxon>Fungi</taxon>
        <taxon>Dikarya</taxon>
        <taxon>Ascomycota</taxon>
        <taxon>Saccharomycotina</taxon>
        <taxon>Dipodascomycetes</taxon>
        <taxon>Dipodascales</taxon>
        <taxon>Dipodascales incertae sedis</taxon>
        <taxon>Nadsonia</taxon>
    </lineage>
</organism>
<evidence type="ECO:0000313" key="8">
    <source>
        <dbReference type="Proteomes" id="UP000095009"/>
    </source>
</evidence>
<gene>
    <name evidence="7" type="ORF">NADFUDRAFT_51972</name>
</gene>
<protein>
    <submittedName>
        <fullName evidence="7">Sterol delta 5,6-desaturase ERG3</fullName>
    </submittedName>
</protein>
<dbReference type="InterPro" id="IPR006694">
    <property type="entry name" value="Fatty_acid_hydroxylase"/>
</dbReference>
<evidence type="ECO:0000256" key="1">
    <source>
        <dbReference type="ARBA" id="ARBA00004370"/>
    </source>
</evidence>
<dbReference type="Pfam" id="PF04116">
    <property type="entry name" value="FA_hydroxylase"/>
    <property type="match status" value="1"/>
</dbReference>
<dbReference type="GO" id="GO:0016491">
    <property type="term" value="F:oxidoreductase activity"/>
    <property type="evidence" value="ECO:0007669"/>
    <property type="project" value="InterPro"/>
</dbReference>
<reference evidence="7 8" key="1">
    <citation type="journal article" date="2016" name="Proc. Natl. Acad. Sci. U.S.A.">
        <title>Comparative genomics of biotechnologically important yeasts.</title>
        <authorList>
            <person name="Riley R."/>
            <person name="Haridas S."/>
            <person name="Wolfe K.H."/>
            <person name="Lopes M.R."/>
            <person name="Hittinger C.T."/>
            <person name="Goeker M."/>
            <person name="Salamov A.A."/>
            <person name="Wisecaver J.H."/>
            <person name="Long T.M."/>
            <person name="Calvey C.H."/>
            <person name="Aerts A.L."/>
            <person name="Barry K.W."/>
            <person name="Choi C."/>
            <person name="Clum A."/>
            <person name="Coughlan A.Y."/>
            <person name="Deshpande S."/>
            <person name="Douglass A.P."/>
            <person name="Hanson S.J."/>
            <person name="Klenk H.-P."/>
            <person name="LaButti K.M."/>
            <person name="Lapidus A."/>
            <person name="Lindquist E.A."/>
            <person name="Lipzen A.M."/>
            <person name="Meier-Kolthoff J.P."/>
            <person name="Ohm R.A."/>
            <person name="Otillar R.P."/>
            <person name="Pangilinan J.L."/>
            <person name="Peng Y."/>
            <person name="Rokas A."/>
            <person name="Rosa C.A."/>
            <person name="Scheuner C."/>
            <person name="Sibirny A.A."/>
            <person name="Slot J.C."/>
            <person name="Stielow J.B."/>
            <person name="Sun H."/>
            <person name="Kurtzman C.P."/>
            <person name="Blackwell M."/>
            <person name="Grigoriev I.V."/>
            <person name="Jeffries T.W."/>
        </authorList>
    </citation>
    <scope>NUCLEOTIDE SEQUENCE [LARGE SCALE GENOMIC DNA]</scope>
    <source>
        <strain evidence="7 8">DSM 6958</strain>
    </source>
</reference>
<dbReference type="GO" id="GO:0008610">
    <property type="term" value="P:lipid biosynthetic process"/>
    <property type="evidence" value="ECO:0007669"/>
    <property type="project" value="InterPro"/>
</dbReference>
<evidence type="ECO:0000256" key="4">
    <source>
        <dbReference type="ARBA" id="ARBA00023136"/>
    </source>
</evidence>
<accession>A0A1E3PJ47</accession>
<evidence type="ECO:0000259" key="6">
    <source>
        <dbReference type="Pfam" id="PF04116"/>
    </source>
</evidence>
<keyword evidence="4 5" id="KW-0472">Membrane</keyword>
<name>A0A1E3PJ47_9ASCO</name>
<dbReference type="InterPro" id="IPR050307">
    <property type="entry name" value="Sterol_Desaturase_Related"/>
</dbReference>
<feature type="domain" description="Fatty acid hydroxylase" evidence="6">
    <location>
        <begin position="172"/>
        <end position="295"/>
    </location>
</feature>
<dbReference type="STRING" id="857566.A0A1E3PJ47"/>